<keyword evidence="16" id="KW-0472">Membrane</keyword>
<evidence type="ECO:0000256" key="9">
    <source>
        <dbReference type="ARBA" id="ARBA00022692"/>
    </source>
</evidence>
<keyword evidence="17" id="KW-0539">Nucleus</keyword>
<comment type="subcellular location">
    <subcellularLocation>
        <location evidence="4">Golgi apparatus membrane</location>
        <topology evidence="4">Single-pass type I membrane protein</topology>
    </subcellularLocation>
    <subcellularLocation>
        <location evidence="3">Nucleus</location>
    </subcellularLocation>
</comment>
<evidence type="ECO:0000256" key="4">
    <source>
        <dbReference type="ARBA" id="ARBA00004614"/>
    </source>
</evidence>
<dbReference type="Gene3D" id="3.30.710.10">
    <property type="entry name" value="Potassium Channel Kv1.1, Chain A"/>
    <property type="match status" value="1"/>
</dbReference>
<evidence type="ECO:0000256" key="10">
    <source>
        <dbReference type="ARBA" id="ARBA00022729"/>
    </source>
</evidence>
<dbReference type="GO" id="GO:0000139">
    <property type="term" value="C:Golgi membrane"/>
    <property type="evidence" value="ECO:0007669"/>
    <property type="project" value="UniProtKB-SubCell"/>
</dbReference>
<dbReference type="InterPro" id="IPR016073">
    <property type="entry name" value="Skp1_comp_POZ"/>
</dbReference>
<keyword evidence="11" id="KW-0274">FAD</keyword>
<dbReference type="SUPFAM" id="SSF51971">
    <property type="entry name" value="Nucleotide-binding domain"/>
    <property type="match status" value="1"/>
</dbReference>
<dbReference type="CDD" id="cd18321">
    <property type="entry name" value="BTB_POZ_EloC"/>
    <property type="match status" value="1"/>
</dbReference>
<dbReference type="AlphaFoldDB" id="A0A914HC13"/>
<dbReference type="Pfam" id="PF07992">
    <property type="entry name" value="Pyr_redox_2"/>
    <property type="match status" value="1"/>
</dbReference>
<dbReference type="GO" id="GO:0005634">
    <property type="term" value="C:nucleus"/>
    <property type="evidence" value="ECO:0007669"/>
    <property type="project" value="UniProtKB-SubCell"/>
</dbReference>
<evidence type="ECO:0000256" key="15">
    <source>
        <dbReference type="ARBA" id="ARBA00023034"/>
    </source>
</evidence>
<dbReference type="PRINTS" id="PR00419">
    <property type="entry name" value="ADXRDTASE"/>
</dbReference>
<accession>A0A914HC13</accession>
<evidence type="ECO:0000256" key="7">
    <source>
        <dbReference type="ARBA" id="ARBA00021347"/>
    </source>
</evidence>
<evidence type="ECO:0000256" key="14">
    <source>
        <dbReference type="ARBA" id="ARBA00023002"/>
    </source>
</evidence>
<keyword evidence="20" id="KW-1185">Reference proteome</keyword>
<dbReference type="SMART" id="SM00512">
    <property type="entry name" value="Skp1"/>
    <property type="match status" value="1"/>
</dbReference>
<evidence type="ECO:0000256" key="17">
    <source>
        <dbReference type="ARBA" id="ARBA00023242"/>
    </source>
</evidence>
<dbReference type="InterPro" id="IPR009653">
    <property type="entry name" value="Ksh1"/>
</dbReference>
<keyword evidence="13" id="KW-1133">Transmembrane helix</keyword>
<sequence length="811" mass="91173">MFPFLFFWRYLFTFFKPSNSGQKTPHYSAVHSAKLSALFNFQSLITVLLLLICTCAYLRAIVPRLIDRNKQGIPGVFWKCARIGERLSLKRRRQMNESGSDRVGVDAGGRLDAVEWQITQRLPHRFWTANNDVYITRKTQLAAQLGRCKKMLDTKCDTNAMSHSVKLDVQTSSVQVTDDVISLFDGDITEARQRTVSAVHVLVFKHLHLLIWTSRSTLQRCLQHTSRTCSTSTHSQRRGPHVAVVGSGPSGLYVCARLLQRLPHCRIDVFDKAQAPYGLIFYGVAPDHVDMKKSMHNFERMFSDNRGRIELFCNVDVSKDIAYGELCANYDAVVLAYGANRARRMDIQNENATNCLSGSAFVSWYNGAQLHGPAPLLDCEDVVIVGNGNVAIDCARLLLSSDERLAGTDITENALRALRQSRVRRVRVLGRRGPQNCSFTIKELRELLGLPGLHAHCVIPTEMTVRLEAELAQMERPRQRLLKLMLDNVNSNHREADNQIDGKRMLQLHFHRRPHVVQLDSGGRVRALSVQNVLDGSVEDFPCGLLIYAIGFEHVHLPGVPTREDGKLDMSDWCRVVTDETKAMVYATGWCSHEARGLIADSQQQAYAVADQLADDWSSSERQIGVVGEAGGDEPDRMPTTKTEQLLHERGVPFISWEDWRYIDQCERRMGAILGKSREKITDPIGLYSMSESAQNSSGTSDKLTVFGGCEGPEACYVKLVSSDGHEFVIHKEHALISKTIRAMLSGPGQYAENETNEVHFREIPSHVLQKVCHYFAYKARYTNSATEIPEFYVAPEVALELLMAANFLDC</sequence>
<evidence type="ECO:0000256" key="6">
    <source>
        <dbReference type="ARBA" id="ARBA00009993"/>
    </source>
</evidence>
<comment type="function">
    <text evidence="2">Involved in the early part of the secretory pathway.</text>
</comment>
<dbReference type="PANTHER" id="PTHR48467:SF1">
    <property type="entry name" value="GLUTAMATE SYNTHASE 1 [NADH], CHLOROPLASTIC-LIKE"/>
    <property type="match status" value="1"/>
</dbReference>
<evidence type="ECO:0000259" key="19">
    <source>
        <dbReference type="Pfam" id="PF07992"/>
    </source>
</evidence>
<evidence type="ECO:0000256" key="8">
    <source>
        <dbReference type="ARBA" id="ARBA00022630"/>
    </source>
</evidence>
<comment type="similarity">
    <text evidence="5">Belongs to the KISH family.</text>
</comment>
<keyword evidence="15" id="KW-0333">Golgi apparatus</keyword>
<evidence type="ECO:0000256" key="5">
    <source>
        <dbReference type="ARBA" id="ARBA00008961"/>
    </source>
</evidence>
<evidence type="ECO:0000256" key="1">
    <source>
        <dbReference type="ARBA" id="ARBA00001974"/>
    </source>
</evidence>
<dbReference type="GO" id="GO:0016491">
    <property type="term" value="F:oxidoreductase activity"/>
    <property type="evidence" value="ECO:0007669"/>
    <property type="project" value="UniProtKB-KW"/>
</dbReference>
<dbReference type="InterPro" id="IPR011333">
    <property type="entry name" value="SKP1/BTB/POZ_sf"/>
</dbReference>
<evidence type="ECO:0000256" key="13">
    <source>
        <dbReference type="ARBA" id="ARBA00022989"/>
    </source>
</evidence>
<comment type="similarity">
    <text evidence="6">Belongs to the SKP1 family.</text>
</comment>
<dbReference type="InterPro" id="IPR055275">
    <property type="entry name" value="Ferredox_Rdtase"/>
</dbReference>
<dbReference type="FunFam" id="3.30.710.10:FF:000035">
    <property type="entry name" value="Elongin C transcription elongation factor"/>
    <property type="match status" value="1"/>
</dbReference>
<organism evidence="20 21">
    <name type="scientific">Globodera rostochiensis</name>
    <name type="common">Golden nematode worm</name>
    <name type="synonym">Heterodera rostochiensis</name>
    <dbReference type="NCBI Taxonomy" id="31243"/>
    <lineage>
        <taxon>Eukaryota</taxon>
        <taxon>Metazoa</taxon>
        <taxon>Ecdysozoa</taxon>
        <taxon>Nematoda</taxon>
        <taxon>Chromadorea</taxon>
        <taxon>Rhabditida</taxon>
        <taxon>Tylenchina</taxon>
        <taxon>Tylenchomorpha</taxon>
        <taxon>Tylenchoidea</taxon>
        <taxon>Heteroderidae</taxon>
        <taxon>Heteroderinae</taxon>
        <taxon>Globodera</taxon>
    </lineage>
</organism>
<keyword evidence="8" id="KW-0285">Flavoprotein</keyword>
<dbReference type="SUPFAM" id="SSF54695">
    <property type="entry name" value="POZ domain"/>
    <property type="match status" value="1"/>
</dbReference>
<evidence type="ECO:0000259" key="18">
    <source>
        <dbReference type="Pfam" id="PF03931"/>
    </source>
</evidence>
<dbReference type="WBParaSite" id="Gr19_v10_g15211.t1">
    <property type="protein sequence ID" value="Gr19_v10_g15211.t1"/>
    <property type="gene ID" value="Gr19_v10_g15211"/>
</dbReference>
<evidence type="ECO:0000256" key="16">
    <source>
        <dbReference type="ARBA" id="ARBA00023136"/>
    </source>
</evidence>
<dbReference type="Pfam" id="PF03931">
    <property type="entry name" value="Skp1_POZ"/>
    <property type="match status" value="1"/>
</dbReference>
<dbReference type="InterPro" id="IPR001232">
    <property type="entry name" value="SKP1-like"/>
</dbReference>
<dbReference type="InterPro" id="IPR023753">
    <property type="entry name" value="FAD/NAD-binding_dom"/>
</dbReference>
<keyword evidence="14" id="KW-0560">Oxidoreductase</keyword>
<dbReference type="Gene3D" id="3.40.50.720">
    <property type="entry name" value="NAD(P)-binding Rossmann-like Domain"/>
    <property type="match status" value="1"/>
</dbReference>
<protein>
    <recommendedName>
        <fullName evidence="7">Elongin-C</fullName>
    </recommendedName>
</protein>
<evidence type="ECO:0000313" key="21">
    <source>
        <dbReference type="WBParaSite" id="Gr19_v10_g15211.t1"/>
    </source>
</evidence>
<evidence type="ECO:0000256" key="11">
    <source>
        <dbReference type="ARBA" id="ARBA00022827"/>
    </source>
</evidence>
<evidence type="ECO:0000256" key="12">
    <source>
        <dbReference type="ARBA" id="ARBA00022857"/>
    </source>
</evidence>
<evidence type="ECO:0000256" key="3">
    <source>
        <dbReference type="ARBA" id="ARBA00004123"/>
    </source>
</evidence>
<dbReference type="PANTHER" id="PTHR48467">
    <property type="entry name" value="GLUTAMATE SYNTHASE 1 [NADH], CHLOROPLASTIC-LIKE"/>
    <property type="match status" value="1"/>
</dbReference>
<dbReference type="GO" id="GO:0006511">
    <property type="term" value="P:ubiquitin-dependent protein catabolic process"/>
    <property type="evidence" value="ECO:0007669"/>
    <property type="project" value="InterPro"/>
</dbReference>
<feature type="domain" description="SKP1 component POZ" evidence="18">
    <location>
        <begin position="718"/>
        <end position="778"/>
    </location>
</feature>
<proteinExistence type="inferred from homology"/>
<keyword evidence="9" id="KW-0812">Transmembrane</keyword>
<evidence type="ECO:0000256" key="2">
    <source>
        <dbReference type="ARBA" id="ARBA00002154"/>
    </source>
</evidence>
<dbReference type="InterPro" id="IPR036188">
    <property type="entry name" value="FAD/NAD-bd_sf"/>
</dbReference>
<comment type="cofactor">
    <cofactor evidence="1">
        <name>FAD</name>
        <dbReference type="ChEBI" id="CHEBI:57692"/>
    </cofactor>
</comment>
<dbReference type="Gene3D" id="3.50.50.60">
    <property type="entry name" value="FAD/NAD(P)-binding domain"/>
    <property type="match status" value="1"/>
</dbReference>
<reference evidence="21" key="1">
    <citation type="submission" date="2022-11" db="UniProtKB">
        <authorList>
            <consortium name="WormBaseParasite"/>
        </authorList>
    </citation>
    <scope>IDENTIFICATION</scope>
</reference>
<feature type="domain" description="FAD/NAD(P)-binding" evidence="19">
    <location>
        <begin position="241"/>
        <end position="400"/>
    </location>
</feature>
<keyword evidence="12" id="KW-0521">NADP</keyword>
<name>A0A914HC13_GLORO</name>
<evidence type="ECO:0000313" key="20">
    <source>
        <dbReference type="Proteomes" id="UP000887572"/>
    </source>
</evidence>
<dbReference type="Pfam" id="PF06842">
    <property type="entry name" value="DUF1242"/>
    <property type="match status" value="1"/>
</dbReference>
<dbReference type="Proteomes" id="UP000887572">
    <property type="component" value="Unplaced"/>
</dbReference>
<keyword evidence="10" id="KW-0732">Signal</keyword>